<accession>A0AB34IGH3</accession>
<dbReference type="InterPro" id="IPR018247">
    <property type="entry name" value="EF_Hand_1_Ca_BS"/>
</dbReference>
<proteinExistence type="predicted"/>
<keyword evidence="2" id="KW-0677">Repeat</keyword>
<name>A0AB34IGH3_PRYPA</name>
<organism evidence="5 6">
    <name type="scientific">Prymnesium parvum</name>
    <name type="common">Toxic golden alga</name>
    <dbReference type="NCBI Taxonomy" id="97485"/>
    <lineage>
        <taxon>Eukaryota</taxon>
        <taxon>Haptista</taxon>
        <taxon>Haptophyta</taxon>
        <taxon>Prymnesiophyceae</taxon>
        <taxon>Prymnesiales</taxon>
        <taxon>Prymnesiaceae</taxon>
        <taxon>Prymnesium</taxon>
    </lineage>
</organism>
<reference evidence="5 6" key="1">
    <citation type="journal article" date="2024" name="Science">
        <title>Giant polyketide synthase enzymes in the biosynthesis of giant marine polyether toxins.</title>
        <authorList>
            <person name="Fallon T.R."/>
            <person name="Shende V.V."/>
            <person name="Wierzbicki I.H."/>
            <person name="Pendleton A.L."/>
            <person name="Watervoot N.F."/>
            <person name="Auber R.P."/>
            <person name="Gonzalez D.J."/>
            <person name="Wisecaver J.H."/>
            <person name="Moore B.S."/>
        </authorList>
    </citation>
    <scope>NUCLEOTIDE SEQUENCE [LARGE SCALE GENOMIC DNA]</scope>
    <source>
        <strain evidence="5 6">12B1</strain>
    </source>
</reference>
<feature type="domain" description="EF-hand" evidence="4">
    <location>
        <begin position="125"/>
        <end position="160"/>
    </location>
</feature>
<keyword evidence="3" id="KW-0106">Calcium</keyword>
<evidence type="ECO:0000256" key="2">
    <source>
        <dbReference type="ARBA" id="ARBA00022737"/>
    </source>
</evidence>
<feature type="domain" description="EF-hand" evidence="4">
    <location>
        <begin position="1"/>
        <end position="36"/>
    </location>
</feature>
<evidence type="ECO:0000259" key="4">
    <source>
        <dbReference type="PROSITE" id="PS50222"/>
    </source>
</evidence>
<dbReference type="GO" id="GO:0005509">
    <property type="term" value="F:calcium ion binding"/>
    <property type="evidence" value="ECO:0007669"/>
    <property type="project" value="InterPro"/>
</dbReference>
<dbReference type="SMART" id="SM00054">
    <property type="entry name" value="EFh"/>
    <property type="match status" value="3"/>
</dbReference>
<dbReference type="PROSITE" id="PS50222">
    <property type="entry name" value="EF_HAND_2"/>
    <property type="match status" value="3"/>
</dbReference>
<comment type="caution">
    <text evidence="5">The sequence shown here is derived from an EMBL/GenBank/DDBJ whole genome shotgun (WGS) entry which is preliminary data.</text>
</comment>
<dbReference type="PANTHER" id="PTHR34524:SF6">
    <property type="entry name" value="CALCYPHOSINE LIKE"/>
    <property type="match status" value="1"/>
</dbReference>
<dbReference type="InterPro" id="IPR051581">
    <property type="entry name" value="Ca-bind"/>
</dbReference>
<keyword evidence="6" id="KW-1185">Reference proteome</keyword>
<dbReference type="EMBL" id="JBGBPQ010000028">
    <property type="protein sequence ID" value="KAL1496625.1"/>
    <property type="molecule type" value="Genomic_DNA"/>
</dbReference>
<evidence type="ECO:0000313" key="5">
    <source>
        <dbReference type="EMBL" id="KAL1496625.1"/>
    </source>
</evidence>
<dbReference type="InterPro" id="IPR011992">
    <property type="entry name" value="EF-hand-dom_pair"/>
</dbReference>
<dbReference type="PROSITE" id="PS00018">
    <property type="entry name" value="EF_HAND_1"/>
    <property type="match status" value="2"/>
</dbReference>
<protein>
    <recommendedName>
        <fullName evidence="4">EF-hand domain-containing protein</fullName>
    </recommendedName>
</protein>
<dbReference type="SUPFAM" id="SSF47473">
    <property type="entry name" value="EF-hand"/>
    <property type="match status" value="1"/>
</dbReference>
<feature type="domain" description="EF-hand" evidence="4">
    <location>
        <begin position="161"/>
        <end position="194"/>
    </location>
</feature>
<dbReference type="Proteomes" id="UP001515480">
    <property type="component" value="Unassembled WGS sequence"/>
</dbReference>
<dbReference type="Pfam" id="PF13833">
    <property type="entry name" value="EF-hand_8"/>
    <property type="match status" value="1"/>
</dbReference>
<dbReference type="CDD" id="cd00051">
    <property type="entry name" value="EFh"/>
    <property type="match status" value="1"/>
</dbReference>
<evidence type="ECO:0000256" key="1">
    <source>
        <dbReference type="ARBA" id="ARBA00022723"/>
    </source>
</evidence>
<dbReference type="Pfam" id="PF13499">
    <property type="entry name" value="EF-hand_7"/>
    <property type="match status" value="1"/>
</dbReference>
<dbReference type="AlphaFoldDB" id="A0AB34IGH3"/>
<sequence>MRRRLLRRAFRELDEDGDGYLVCAELRRRFNGTSDPRVSSGELTESQVFAEQLQHMHTIAARSGDAFRLSFEEFEEFCASRFGQLSDDAFCTLVSRQWGGVPFVSSVVLERMERRIVDTLFARGKERDVLTRAFRKYDLDGDGRLDVDEFDALCSELCVGATPEEVRALREKYDKDESGTIEFHEFSSAMLSKT</sequence>
<evidence type="ECO:0000256" key="3">
    <source>
        <dbReference type="ARBA" id="ARBA00022837"/>
    </source>
</evidence>
<evidence type="ECO:0000313" key="6">
    <source>
        <dbReference type="Proteomes" id="UP001515480"/>
    </source>
</evidence>
<dbReference type="InterPro" id="IPR002048">
    <property type="entry name" value="EF_hand_dom"/>
</dbReference>
<dbReference type="PANTHER" id="PTHR34524">
    <property type="entry name" value="CALCYPHOSIN"/>
    <property type="match status" value="1"/>
</dbReference>
<gene>
    <name evidence="5" type="ORF">AB1Y20_014229</name>
</gene>
<keyword evidence="1" id="KW-0479">Metal-binding</keyword>
<dbReference type="Gene3D" id="1.10.238.10">
    <property type="entry name" value="EF-hand"/>
    <property type="match status" value="2"/>
</dbReference>